<organism evidence="1 2">
    <name type="scientific">Micromonospora echinospora</name>
    <name type="common">Micromonospora purpurea</name>
    <dbReference type="NCBI Taxonomy" id="1877"/>
    <lineage>
        <taxon>Bacteria</taxon>
        <taxon>Bacillati</taxon>
        <taxon>Actinomycetota</taxon>
        <taxon>Actinomycetes</taxon>
        <taxon>Micromonosporales</taxon>
        <taxon>Micromonosporaceae</taxon>
        <taxon>Micromonospora</taxon>
    </lineage>
</organism>
<sequence>MIDAITPWWCGSGGPDAATSPRWWINEGEAGQGRRMIDTITAWWCGHGRLEAATSGKWWINAVRGHALTSGGVIRPACMIDTTSAKWLDQTGCDHATSPRWRRGGGDHAGATA</sequence>
<dbReference type="GeneID" id="300291292"/>
<keyword evidence="2" id="KW-1185">Reference proteome</keyword>
<reference evidence="1 2" key="1">
    <citation type="submission" date="2020-08" db="EMBL/GenBank/DDBJ databases">
        <title>Sequencing the genomes of 1000 actinobacteria strains.</title>
        <authorList>
            <person name="Klenk H.-P."/>
        </authorList>
    </citation>
    <scope>NUCLEOTIDE SEQUENCE [LARGE SCALE GENOMIC DNA]</scope>
    <source>
        <strain evidence="1 2">DSM 43036</strain>
    </source>
</reference>
<name>A0ABR6M647_MICEC</name>
<gene>
    <name evidence="1" type="ORF">FHU28_000697</name>
</gene>
<dbReference type="RefSeq" id="WP_184680795.1">
    <property type="nucleotide sequence ID" value="NZ_JACHJC010000001.1"/>
</dbReference>
<proteinExistence type="predicted"/>
<dbReference type="Proteomes" id="UP000618986">
    <property type="component" value="Unassembled WGS sequence"/>
</dbReference>
<evidence type="ECO:0000313" key="2">
    <source>
        <dbReference type="Proteomes" id="UP000618986"/>
    </source>
</evidence>
<evidence type="ECO:0000313" key="1">
    <source>
        <dbReference type="EMBL" id="MBB5110858.1"/>
    </source>
</evidence>
<comment type="caution">
    <text evidence="1">The sequence shown here is derived from an EMBL/GenBank/DDBJ whole genome shotgun (WGS) entry which is preliminary data.</text>
</comment>
<accession>A0ABR6M647</accession>
<protein>
    <submittedName>
        <fullName evidence="1">Uncharacterized protein</fullName>
    </submittedName>
</protein>
<dbReference type="EMBL" id="JACHJC010000001">
    <property type="protein sequence ID" value="MBB5110858.1"/>
    <property type="molecule type" value="Genomic_DNA"/>
</dbReference>